<keyword evidence="2" id="KW-1185">Reference proteome</keyword>
<proteinExistence type="predicted"/>
<dbReference type="EMBL" id="BGPR01002019">
    <property type="protein sequence ID" value="GBM66321.1"/>
    <property type="molecule type" value="Genomic_DNA"/>
</dbReference>
<sequence>MAFKINISLVSFFHRSPLPSYLILKSGIPLLVTLYSLTSAIDGFVKNLSLVFVDCLIFRRRVHVTLLFISRKHGEGDSCNKCAADKCVSESKNYLETEEYIPQLVINSDETDLFWNKIQKRTFITEEEKALTGHKSMKDSLTRKDSLARAVMLVVIVK</sequence>
<accession>A0A4Y2HLR2</accession>
<gene>
    <name evidence="1" type="ORF">AVEN_229186_1</name>
</gene>
<dbReference type="Proteomes" id="UP000499080">
    <property type="component" value="Unassembled WGS sequence"/>
</dbReference>
<reference evidence="1 2" key="1">
    <citation type="journal article" date="2019" name="Sci. Rep.">
        <title>Orb-weaving spider Araneus ventricosus genome elucidates the spidroin gene catalogue.</title>
        <authorList>
            <person name="Kono N."/>
            <person name="Nakamura H."/>
            <person name="Ohtoshi R."/>
            <person name="Moran D.A.P."/>
            <person name="Shinohara A."/>
            <person name="Yoshida Y."/>
            <person name="Fujiwara M."/>
            <person name="Mori M."/>
            <person name="Tomita M."/>
            <person name="Arakawa K."/>
        </authorList>
    </citation>
    <scope>NUCLEOTIDE SEQUENCE [LARGE SCALE GENOMIC DNA]</scope>
</reference>
<dbReference type="AlphaFoldDB" id="A0A4Y2HLR2"/>
<name>A0A4Y2HLR2_ARAVE</name>
<evidence type="ECO:0000313" key="2">
    <source>
        <dbReference type="Proteomes" id="UP000499080"/>
    </source>
</evidence>
<organism evidence="1 2">
    <name type="scientific">Araneus ventricosus</name>
    <name type="common">Orbweaver spider</name>
    <name type="synonym">Epeira ventricosa</name>
    <dbReference type="NCBI Taxonomy" id="182803"/>
    <lineage>
        <taxon>Eukaryota</taxon>
        <taxon>Metazoa</taxon>
        <taxon>Ecdysozoa</taxon>
        <taxon>Arthropoda</taxon>
        <taxon>Chelicerata</taxon>
        <taxon>Arachnida</taxon>
        <taxon>Araneae</taxon>
        <taxon>Araneomorphae</taxon>
        <taxon>Entelegynae</taxon>
        <taxon>Araneoidea</taxon>
        <taxon>Araneidae</taxon>
        <taxon>Araneus</taxon>
    </lineage>
</organism>
<protein>
    <submittedName>
        <fullName evidence="1">Uncharacterized protein</fullName>
    </submittedName>
</protein>
<comment type="caution">
    <text evidence="1">The sequence shown here is derived from an EMBL/GenBank/DDBJ whole genome shotgun (WGS) entry which is preliminary data.</text>
</comment>
<evidence type="ECO:0000313" key="1">
    <source>
        <dbReference type="EMBL" id="GBM66321.1"/>
    </source>
</evidence>